<dbReference type="RefSeq" id="WP_003716767.1">
    <property type="nucleotide sequence ID" value="NZ_AZGL01000019.1"/>
</dbReference>
<feature type="signal peptide" evidence="5">
    <location>
        <begin position="1"/>
        <end position="28"/>
    </location>
</feature>
<dbReference type="STRING" id="1423814.HMPREF0549_1500"/>
<feature type="compositionally biased region" description="Low complexity" evidence="4">
    <location>
        <begin position="50"/>
        <end position="69"/>
    </location>
</feature>
<feature type="repeat" description="Cell wall-binding" evidence="3">
    <location>
        <begin position="151"/>
        <end position="170"/>
    </location>
</feature>
<evidence type="ECO:0000256" key="2">
    <source>
        <dbReference type="ARBA" id="ARBA00022737"/>
    </source>
</evidence>
<dbReference type="SUPFAM" id="SSF69360">
    <property type="entry name" value="Cell wall binding repeat"/>
    <property type="match status" value="2"/>
</dbReference>
<dbReference type="eggNOG" id="COG5263">
    <property type="taxonomic scope" value="Bacteria"/>
</dbReference>
<dbReference type="Pfam" id="PF13529">
    <property type="entry name" value="Peptidase_C39_2"/>
    <property type="match status" value="1"/>
</dbReference>
<reference evidence="7 8" key="1">
    <citation type="submission" date="2009-01" db="EMBL/GenBank/DDBJ databases">
        <authorList>
            <person name="Qin X."/>
            <person name="Bachman B."/>
            <person name="Battles P."/>
            <person name="Bell A."/>
            <person name="Bess C."/>
            <person name="Bickham C."/>
            <person name="Chaboub L."/>
            <person name="Chen D."/>
            <person name="Coyle M."/>
            <person name="Deiros D.R."/>
            <person name="Dinh H."/>
            <person name="Forbes L."/>
            <person name="Fowler G."/>
            <person name="Francisco L."/>
            <person name="Fu Q."/>
            <person name="Gubbala S."/>
            <person name="Hale W."/>
            <person name="Han Y."/>
            <person name="Hemphill L."/>
            <person name="Highlander S.K."/>
            <person name="Hirani K."/>
            <person name="Hogues M."/>
            <person name="Jackson L."/>
            <person name="Jakkamsetti A."/>
            <person name="Javaid M."/>
            <person name="Jiang H."/>
            <person name="Korchina V."/>
            <person name="Kovar C."/>
            <person name="Lara F."/>
            <person name="Lee S."/>
            <person name="Mata R."/>
            <person name="Mathew T."/>
            <person name="Moen C."/>
            <person name="Morales K."/>
            <person name="Munidasa M."/>
            <person name="Nazareth L."/>
            <person name="Ngo R."/>
            <person name="Nguyen L."/>
            <person name="Okwuonu G."/>
            <person name="Ongeri F."/>
            <person name="Patil S."/>
            <person name="Petrosino J."/>
            <person name="Pham C."/>
            <person name="Pham P."/>
            <person name="Pu L.-L."/>
            <person name="Puazo M."/>
            <person name="Raj R."/>
            <person name="Reid J."/>
            <person name="Rouhana J."/>
            <person name="Saada N."/>
            <person name="Shang Y."/>
            <person name="Simmons D."/>
            <person name="Thornton R."/>
            <person name="Warren J."/>
            <person name="Weissenberger G."/>
            <person name="Zhang J."/>
            <person name="Zhang L."/>
            <person name="Zhou C."/>
            <person name="Zhu D."/>
            <person name="Muzny D."/>
            <person name="Worley K."/>
            <person name="Gibbs R."/>
        </authorList>
    </citation>
    <scope>NUCLEOTIDE SEQUENCE [LARGE SCALE GENOMIC DNA]</scope>
    <source>
        <strain evidence="7 8">ATCC 49540</strain>
    </source>
</reference>
<dbReference type="PROSITE" id="PS51170">
    <property type="entry name" value="CW"/>
    <property type="match status" value="6"/>
</dbReference>
<dbReference type="Gene3D" id="2.10.270.10">
    <property type="entry name" value="Cholin Binding"/>
    <property type="match status" value="5"/>
</dbReference>
<dbReference type="Gene3D" id="3.90.70.10">
    <property type="entry name" value="Cysteine proteinases"/>
    <property type="match status" value="1"/>
</dbReference>
<evidence type="ECO:0000259" key="6">
    <source>
        <dbReference type="Pfam" id="PF13529"/>
    </source>
</evidence>
<dbReference type="Pfam" id="PF19127">
    <property type="entry name" value="Choline_bind_3"/>
    <property type="match status" value="3"/>
</dbReference>
<evidence type="ECO:0000256" key="1">
    <source>
        <dbReference type="ARBA" id="ARBA00022729"/>
    </source>
</evidence>
<dbReference type="InterPro" id="IPR018337">
    <property type="entry name" value="Cell_wall/Cho-bd_repeat"/>
</dbReference>
<feature type="repeat" description="Cell wall-binding" evidence="3">
    <location>
        <begin position="433"/>
        <end position="452"/>
    </location>
</feature>
<evidence type="ECO:0000313" key="7">
    <source>
        <dbReference type="EMBL" id="EEJ40089.1"/>
    </source>
</evidence>
<dbReference type="NCBIfam" id="TIGR03715">
    <property type="entry name" value="KxYKxGKxW"/>
    <property type="match status" value="1"/>
</dbReference>
<gene>
    <name evidence="7" type="ORF">HMPREF0549_1500</name>
</gene>
<sequence length="707" mass="80922">MKKHFKLYKSGKLWVTAAVAVLSFAASANLSQASASDNPEVTTAQTMKATSDSENNNNSDNSTVTTNINGYTNQNGTWKNTSGQSANGWQTSGNDWYHFNNGNQNKDWQNIDNNWYYMNPDNAKMETGIQKINNKTYYLNEQHDGTYGAMKTGWQYVDGNWYGFKGDGSAYTGWNYLHGNWYYMNPETAVLESGIQKINNNFYYLNDKADGTFGAMKTGWQYVDGHWYGFKGDGSAYLGWQNLGGNTYYFKPENAQMATGDTLIDGNYYYFDPVSGHQLKGMLVDANTKLLKYYDPSTGIRQNELTVNGHTYKFNPLTGMIDTSTLNDGLNQIAGHIYYYNRGTNSFAFNSWQKLNGAWYHFNNDGTASTGWFKSPAGYWYLFDNNGVNKSGWFKSSAGYWYFFDETNANALKGWHKLNNHWYYFDTTNSNALKGWQRINGYWYYFDSTNADARTGWFKSNAGLWYYFDPTNADARTGWFKSNAGNWYYFDPTNAWADTGYQVINGIEYYFDPINANMYQNRWVNVNGWTYHADNSGRLWFPQWYSQFPVGEGCSVYSLAMMLSPKEYINMGYAVNLLQYRQAGNVYNGAGFYLIIQPDSLVELAHHFDSSVRNISGSSVRQIIDTINSGRPVLYYGYSRYESSYAHHNHAKVIVGYQNGWFRIFDPCYSYASQGSFGWNAFDYGAKSWITVSQFAREYAGQAITVD</sequence>
<dbReference type="InterPro" id="IPR039564">
    <property type="entry name" value="Peptidase_C39-like"/>
</dbReference>
<keyword evidence="1 5" id="KW-0732">Signal</keyword>
<feature type="chain" id="PRO_5038430734" evidence="5">
    <location>
        <begin position="29"/>
        <end position="707"/>
    </location>
</feature>
<evidence type="ECO:0000256" key="5">
    <source>
        <dbReference type="SAM" id="SignalP"/>
    </source>
</evidence>
<protein>
    <submittedName>
        <fullName evidence="7">KxYKxGKxW signal domain protein</fullName>
    </submittedName>
</protein>
<dbReference type="InterPro" id="IPR022263">
    <property type="entry name" value="KxYKxGKxW"/>
</dbReference>
<dbReference type="OrthoDB" id="3524371at2"/>
<accession>C2EVL4</accession>
<keyword evidence="2" id="KW-0677">Repeat</keyword>
<evidence type="ECO:0000256" key="4">
    <source>
        <dbReference type="SAM" id="MobiDB-lite"/>
    </source>
</evidence>
<feature type="region of interest" description="Disordered" evidence="4">
    <location>
        <begin position="32"/>
        <end position="85"/>
    </location>
</feature>
<feature type="compositionally biased region" description="Polar residues" evidence="4">
    <location>
        <begin position="37"/>
        <end position="49"/>
    </location>
</feature>
<evidence type="ECO:0000313" key="8">
    <source>
        <dbReference type="Proteomes" id="UP000004483"/>
    </source>
</evidence>
<dbReference type="EMBL" id="ACGV01000155">
    <property type="protein sequence ID" value="EEJ40089.1"/>
    <property type="molecule type" value="Genomic_DNA"/>
</dbReference>
<feature type="repeat" description="Cell wall-binding" evidence="3">
    <location>
        <begin position="349"/>
        <end position="368"/>
    </location>
</feature>
<name>C2EVL4_9LACO</name>
<dbReference type="Pfam" id="PF19258">
    <property type="entry name" value="KxYKxGKxW_sig"/>
    <property type="match status" value="1"/>
</dbReference>
<proteinExistence type="predicted"/>
<feature type="compositionally biased region" description="Polar residues" evidence="4">
    <location>
        <begin position="70"/>
        <end position="85"/>
    </location>
</feature>
<dbReference type="Pfam" id="PF01473">
    <property type="entry name" value="Choline_bind_1"/>
    <property type="match status" value="10"/>
</dbReference>
<feature type="repeat" description="Cell wall-binding" evidence="3">
    <location>
        <begin position="105"/>
        <end position="124"/>
    </location>
</feature>
<comment type="caution">
    <text evidence="7">The sequence shown here is derived from an EMBL/GenBank/DDBJ whole genome shotgun (WGS) entry which is preliminary data.</text>
</comment>
<feature type="domain" description="Peptidase C39-like" evidence="6">
    <location>
        <begin position="545"/>
        <end position="667"/>
    </location>
</feature>
<dbReference type="HOGENOM" id="CLU_390184_0_0_9"/>
<dbReference type="AlphaFoldDB" id="C2EVL4"/>
<feature type="repeat" description="Cell wall-binding" evidence="3">
    <location>
        <begin position="476"/>
        <end position="496"/>
    </location>
</feature>
<dbReference type="PATRIC" id="fig|1423814.6.peg.487"/>
<organism evidence="7 8">
    <name type="scientific">Limosilactobacillus vaginalis DSM 5837 = ATCC 49540</name>
    <dbReference type="NCBI Taxonomy" id="1423814"/>
    <lineage>
        <taxon>Bacteria</taxon>
        <taxon>Bacillati</taxon>
        <taxon>Bacillota</taxon>
        <taxon>Bacilli</taxon>
        <taxon>Lactobacillales</taxon>
        <taxon>Lactobacillaceae</taxon>
        <taxon>Limosilactobacillus</taxon>
    </lineage>
</organism>
<evidence type="ECO:0000256" key="3">
    <source>
        <dbReference type="PROSITE-ProRule" id="PRU00591"/>
    </source>
</evidence>
<feature type="repeat" description="Cell wall-binding" evidence="3">
    <location>
        <begin position="217"/>
        <end position="236"/>
    </location>
</feature>
<dbReference type="Proteomes" id="UP000004483">
    <property type="component" value="Unassembled WGS sequence"/>
</dbReference>